<evidence type="ECO:0008006" key="5">
    <source>
        <dbReference type="Google" id="ProtNLM"/>
    </source>
</evidence>
<protein>
    <recommendedName>
        <fullName evidence="5">DNA-directed RNA polymerase</fullName>
    </recommendedName>
</protein>
<feature type="compositionally biased region" description="Basic residues" evidence="1">
    <location>
        <begin position="330"/>
        <end position="339"/>
    </location>
</feature>
<dbReference type="Proteomes" id="UP000078595">
    <property type="component" value="Chromosome 7"/>
</dbReference>
<dbReference type="PANTHER" id="PTHR36182">
    <property type="entry name" value="PROTEIN, PUTATIVE (AFU_ORTHOLOGUE AFUA_6G10930)-RELATED"/>
    <property type="match status" value="1"/>
</dbReference>
<sequence>MSSRTALLSSLLLASSAFAHCQLAWPYPLHSPLNPATPEAIKDYSMTSPLISDGTYPCKGFINNPSSGMGSVASFAAGSSMNYTVAGTATHGGGSCQISMSYDQGATWNVIHSQVGGCLVDGMTTIITIPSEAPSGEALFAWGWFNRLGNREMYHNCASVTITNGGSGLNAKDFPTPFVANANVNECATIEGVDVVFPNPGKNVRYGGSYASSKPTTPTGFTGSNCVGPGATEDSSNSGSASSAQPSSTTSSQGIAISASVGINIGNTPSSVLSASIAHPTDVEYSLSLDPTTTALTPNNNAAHPSATSTSSSGKTCKRSRRRSEAGTRPHQRLIRRPRAATGRVAASKAEHIVHERKRGTGRVAALPATHRI</sequence>
<dbReference type="EMBL" id="CP144536">
    <property type="protein sequence ID" value="WWC63451.1"/>
    <property type="molecule type" value="Genomic_DNA"/>
</dbReference>
<dbReference type="KEGG" id="kdj:28969773"/>
<keyword evidence="2" id="KW-0732">Signal</keyword>
<feature type="chain" id="PRO_5042480743" description="DNA-directed RNA polymerase" evidence="2">
    <location>
        <begin position="20"/>
        <end position="373"/>
    </location>
</feature>
<dbReference type="PANTHER" id="PTHR36182:SF1">
    <property type="entry name" value="PROTEIN, PUTATIVE (AFU_ORTHOLOGUE AFUA_6G10930)-RELATED"/>
    <property type="match status" value="1"/>
</dbReference>
<evidence type="ECO:0000256" key="2">
    <source>
        <dbReference type="SAM" id="SignalP"/>
    </source>
</evidence>
<name>A0AAJ8MHC8_9TREE</name>
<feature type="compositionally biased region" description="Low complexity" evidence="1">
    <location>
        <begin position="294"/>
        <end position="315"/>
    </location>
</feature>
<dbReference type="GeneID" id="28969773"/>
<evidence type="ECO:0000256" key="1">
    <source>
        <dbReference type="SAM" id="MobiDB-lite"/>
    </source>
</evidence>
<organism evidence="3 4">
    <name type="scientific">Kwoniella dejecticola CBS 10117</name>
    <dbReference type="NCBI Taxonomy" id="1296121"/>
    <lineage>
        <taxon>Eukaryota</taxon>
        <taxon>Fungi</taxon>
        <taxon>Dikarya</taxon>
        <taxon>Basidiomycota</taxon>
        <taxon>Agaricomycotina</taxon>
        <taxon>Tremellomycetes</taxon>
        <taxon>Tremellales</taxon>
        <taxon>Cryptococcaceae</taxon>
        <taxon>Kwoniella</taxon>
    </lineage>
</organism>
<dbReference type="AlphaFoldDB" id="A0AAJ8MHC8"/>
<feature type="region of interest" description="Disordered" evidence="1">
    <location>
        <begin position="208"/>
        <end position="251"/>
    </location>
</feature>
<reference evidence="3" key="1">
    <citation type="submission" date="2013-07" db="EMBL/GenBank/DDBJ databases">
        <authorList>
            <consortium name="The Broad Institute Genome Sequencing Platform"/>
            <person name="Cuomo C."/>
            <person name="Litvintseva A."/>
            <person name="Chen Y."/>
            <person name="Heitman J."/>
            <person name="Sun S."/>
            <person name="Springer D."/>
            <person name="Dromer F."/>
            <person name="Young S.K."/>
            <person name="Zeng Q."/>
            <person name="Gargeya S."/>
            <person name="Fitzgerald M."/>
            <person name="Abouelleil A."/>
            <person name="Alvarado L."/>
            <person name="Berlin A.M."/>
            <person name="Chapman S.B."/>
            <person name="Dewar J."/>
            <person name="Goldberg J."/>
            <person name="Griggs A."/>
            <person name="Gujja S."/>
            <person name="Hansen M."/>
            <person name="Howarth C."/>
            <person name="Imamovic A."/>
            <person name="Larimer J."/>
            <person name="McCowan C."/>
            <person name="Murphy C."/>
            <person name="Pearson M."/>
            <person name="Priest M."/>
            <person name="Roberts A."/>
            <person name="Saif S."/>
            <person name="Shea T."/>
            <person name="Sykes S."/>
            <person name="Wortman J."/>
            <person name="Nusbaum C."/>
            <person name="Birren B."/>
        </authorList>
    </citation>
    <scope>NUCLEOTIDE SEQUENCE</scope>
    <source>
        <strain evidence="3">CBS 10117</strain>
    </source>
</reference>
<dbReference type="RefSeq" id="XP_018261633.2">
    <property type="nucleotide sequence ID" value="XM_018409360.2"/>
</dbReference>
<feature type="compositionally biased region" description="Polar residues" evidence="1">
    <location>
        <begin position="210"/>
        <end position="225"/>
    </location>
</feature>
<keyword evidence="4" id="KW-1185">Reference proteome</keyword>
<accession>A0AAJ8MHC8</accession>
<feature type="compositionally biased region" description="Low complexity" evidence="1">
    <location>
        <begin position="235"/>
        <end position="251"/>
    </location>
</feature>
<dbReference type="Gene3D" id="2.70.50.70">
    <property type="match status" value="1"/>
</dbReference>
<proteinExistence type="predicted"/>
<reference evidence="3" key="2">
    <citation type="submission" date="2024-02" db="EMBL/GenBank/DDBJ databases">
        <title>Comparative genomics of Cryptococcus and Kwoniella reveals pathogenesis evolution and contrasting modes of karyotype evolution via chromosome fusion or intercentromeric recombination.</title>
        <authorList>
            <person name="Coelho M.A."/>
            <person name="David-Palma M."/>
            <person name="Shea T."/>
            <person name="Bowers K."/>
            <person name="McGinley-Smith S."/>
            <person name="Mohammad A.W."/>
            <person name="Gnirke A."/>
            <person name="Yurkov A.M."/>
            <person name="Nowrousian M."/>
            <person name="Sun S."/>
            <person name="Cuomo C.A."/>
            <person name="Heitman J."/>
        </authorList>
    </citation>
    <scope>NUCLEOTIDE SEQUENCE</scope>
    <source>
        <strain evidence="3">CBS 10117</strain>
    </source>
</reference>
<feature type="signal peptide" evidence="2">
    <location>
        <begin position="1"/>
        <end position="19"/>
    </location>
</feature>
<evidence type="ECO:0000313" key="4">
    <source>
        <dbReference type="Proteomes" id="UP000078595"/>
    </source>
</evidence>
<gene>
    <name evidence="3" type="ORF">I303_106054</name>
</gene>
<feature type="region of interest" description="Disordered" evidence="1">
    <location>
        <begin position="294"/>
        <end position="349"/>
    </location>
</feature>
<evidence type="ECO:0000313" key="3">
    <source>
        <dbReference type="EMBL" id="WWC63451.1"/>
    </source>
</evidence>